<accession>A0A0J6Y1K8</accession>
<dbReference type="SUPFAM" id="SSF56601">
    <property type="entry name" value="beta-lactamase/transpeptidase-like"/>
    <property type="match status" value="1"/>
</dbReference>
<dbReference type="STRING" id="404692.A0A0J6Y1K8"/>
<evidence type="ECO:0000259" key="2">
    <source>
        <dbReference type="Pfam" id="PF00144"/>
    </source>
</evidence>
<gene>
    <name evidence="3" type="ORF">CIRG_10319</name>
</gene>
<dbReference type="Gene3D" id="3.40.710.10">
    <property type="entry name" value="DD-peptidase/beta-lactamase superfamily"/>
    <property type="match status" value="1"/>
</dbReference>
<dbReference type="Proteomes" id="UP000054565">
    <property type="component" value="Unassembled WGS sequence"/>
</dbReference>
<reference evidence="4" key="1">
    <citation type="journal article" date="2010" name="Genome Res.">
        <title>Population genomic sequencing of Coccidioides fungi reveals recent hybridization and transposon control.</title>
        <authorList>
            <person name="Neafsey D.E."/>
            <person name="Barker B.M."/>
            <person name="Sharpton T.J."/>
            <person name="Stajich J.E."/>
            <person name="Park D.J."/>
            <person name="Whiston E."/>
            <person name="Hung C.-Y."/>
            <person name="McMahan C."/>
            <person name="White J."/>
            <person name="Sykes S."/>
            <person name="Heiman D."/>
            <person name="Young S."/>
            <person name="Zeng Q."/>
            <person name="Abouelleil A."/>
            <person name="Aftuck L."/>
            <person name="Bessette D."/>
            <person name="Brown A."/>
            <person name="FitzGerald M."/>
            <person name="Lui A."/>
            <person name="Macdonald J.P."/>
            <person name="Priest M."/>
            <person name="Orbach M.J."/>
            <person name="Galgiani J.N."/>
            <person name="Kirkland T.N."/>
            <person name="Cole G.T."/>
            <person name="Birren B.W."/>
            <person name="Henn M.R."/>
            <person name="Taylor J.W."/>
            <person name="Rounsley S.D."/>
        </authorList>
    </citation>
    <scope>NUCLEOTIDE SEQUENCE [LARGE SCALE GENOMIC DNA]</scope>
    <source>
        <strain evidence="4">RMSCC 2394</strain>
    </source>
</reference>
<dbReference type="InterPro" id="IPR052907">
    <property type="entry name" value="Beta-lactamase/esterase"/>
</dbReference>
<protein>
    <submittedName>
        <fullName evidence="3">Lactone hydrolase</fullName>
    </submittedName>
</protein>
<dbReference type="AlphaFoldDB" id="A0A0J6Y1K8"/>
<evidence type="ECO:0000313" key="3">
    <source>
        <dbReference type="EMBL" id="KMP02496.1"/>
    </source>
</evidence>
<sequence length="231" mass="26352">MRRPRAARLFRLQLRGSPLPKPACITTLPSVLLSIRDMFPRSLVKHLPPVTDIQRRVRQKIMAQVQGHCDDTFVQVKEVFQKSIDDGEELGASITVNIDGRNVMDLWGGYSEESCTAPWEKDTITNVWSRTKAVTNLAALMLIDRGQLDAFAKWPHTSPNLQRTANKISRSDTYSPTHQAWPAGNRLSQRKRRSIRAPPQSSWQPKHLREERHPATILKTKATLWANWFAA</sequence>
<dbReference type="PANTHER" id="PTHR43319">
    <property type="entry name" value="BETA-LACTAMASE-RELATED"/>
    <property type="match status" value="1"/>
</dbReference>
<feature type="domain" description="Beta-lactamase-related" evidence="2">
    <location>
        <begin position="78"/>
        <end position="149"/>
    </location>
</feature>
<proteinExistence type="predicted"/>
<evidence type="ECO:0000256" key="1">
    <source>
        <dbReference type="SAM" id="MobiDB-lite"/>
    </source>
</evidence>
<dbReference type="Pfam" id="PF00144">
    <property type="entry name" value="Beta-lactamase"/>
    <property type="match status" value="1"/>
</dbReference>
<dbReference type="GO" id="GO:0016787">
    <property type="term" value="F:hydrolase activity"/>
    <property type="evidence" value="ECO:0007669"/>
    <property type="project" value="UniProtKB-KW"/>
</dbReference>
<organism evidence="3 4">
    <name type="scientific">Coccidioides immitis RMSCC 2394</name>
    <dbReference type="NCBI Taxonomy" id="404692"/>
    <lineage>
        <taxon>Eukaryota</taxon>
        <taxon>Fungi</taxon>
        <taxon>Dikarya</taxon>
        <taxon>Ascomycota</taxon>
        <taxon>Pezizomycotina</taxon>
        <taxon>Eurotiomycetes</taxon>
        <taxon>Eurotiomycetidae</taxon>
        <taxon>Onygenales</taxon>
        <taxon>Onygenaceae</taxon>
        <taxon>Coccidioides</taxon>
    </lineage>
</organism>
<evidence type="ECO:0000313" key="4">
    <source>
        <dbReference type="Proteomes" id="UP000054565"/>
    </source>
</evidence>
<dbReference type="PANTHER" id="PTHR43319:SF3">
    <property type="entry name" value="BETA-LACTAMASE-RELATED DOMAIN-CONTAINING PROTEIN"/>
    <property type="match status" value="1"/>
</dbReference>
<name>A0A0J6Y1K8_COCIT</name>
<dbReference type="EMBL" id="DS028103">
    <property type="protein sequence ID" value="KMP02496.1"/>
    <property type="molecule type" value="Genomic_DNA"/>
</dbReference>
<feature type="region of interest" description="Disordered" evidence="1">
    <location>
        <begin position="171"/>
        <end position="209"/>
    </location>
</feature>
<dbReference type="InterPro" id="IPR001466">
    <property type="entry name" value="Beta-lactam-related"/>
</dbReference>
<dbReference type="InterPro" id="IPR012338">
    <property type="entry name" value="Beta-lactam/transpept-like"/>
</dbReference>
<dbReference type="OrthoDB" id="5946976at2759"/>
<keyword evidence="3" id="KW-0378">Hydrolase</keyword>